<evidence type="ECO:0000256" key="2">
    <source>
        <dbReference type="ARBA" id="ARBA00022448"/>
    </source>
</evidence>
<proteinExistence type="predicted"/>
<keyword evidence="10" id="KW-1185">Reference proteome</keyword>
<feature type="transmembrane region" description="Helical" evidence="7">
    <location>
        <begin position="115"/>
        <end position="137"/>
    </location>
</feature>
<comment type="caution">
    <text evidence="9">The sequence shown here is derived from an EMBL/GenBank/DDBJ whole genome shotgun (WGS) entry which is preliminary data.</text>
</comment>
<organism evidence="9 10">
    <name type="scientific">Micromonospora musae</name>
    <dbReference type="NCBI Taxonomy" id="1894970"/>
    <lineage>
        <taxon>Bacteria</taxon>
        <taxon>Bacillati</taxon>
        <taxon>Actinomycetota</taxon>
        <taxon>Actinomycetes</taxon>
        <taxon>Micromonosporales</taxon>
        <taxon>Micromonosporaceae</taxon>
        <taxon>Micromonospora</taxon>
    </lineage>
</organism>
<dbReference type="EMBL" id="RAZS01000002">
    <property type="protein sequence ID" value="RKN22210.1"/>
    <property type="molecule type" value="Genomic_DNA"/>
</dbReference>
<dbReference type="InterPro" id="IPR011701">
    <property type="entry name" value="MFS"/>
</dbReference>
<feature type="domain" description="Major facilitator superfamily (MFS) profile" evidence="8">
    <location>
        <begin position="24"/>
        <end position="405"/>
    </location>
</feature>
<dbReference type="InterPro" id="IPR036259">
    <property type="entry name" value="MFS_trans_sf"/>
</dbReference>
<keyword evidence="6 7" id="KW-0472">Membrane</keyword>
<feature type="transmembrane region" description="Helical" evidence="7">
    <location>
        <begin position="179"/>
        <end position="200"/>
    </location>
</feature>
<keyword evidence="5 7" id="KW-1133">Transmembrane helix</keyword>
<name>A0ABX9RF07_9ACTN</name>
<feature type="transmembrane region" description="Helical" evidence="7">
    <location>
        <begin position="221"/>
        <end position="241"/>
    </location>
</feature>
<sequence length="410" mass="41397">MSSIPGTIDAPATRRRRTLPAGLALPGAALAFTSLYLGAGVLTPLLVLYRQQWNFAPSLLTLAFAVYAIGFLAAVLTLGSLSDHVGRRPVLVGALVIQLASNVLFLVAPDVGWVIAGRIVQGVASGAATAAFTAALVELAPSNRKRLGTILGSVGLTGGLGAGSLLAGLAIQFTATANTIVFVVLIALTVLGAVVIALSPETMPRTSGALRSMVPRVAVPPAARTEFAAAAPVVAAVWMLAGLSGGLAPSMVRSVFHLDSGVLNGVTGFIAPAVAAVVGLTFARLDPRRAMTIGIYASLVGALGIIGGVFAGSLAIMIIGQAIAGVGFGASFTAALRLVFPLAAAHQRAGLVGGIYVVSYVAFGLPIVVEGQLTGPLGEVPAVVCYTALTVLLTLISLAAQTRITRRARS</sequence>
<dbReference type="PROSITE" id="PS50850">
    <property type="entry name" value="MFS"/>
    <property type="match status" value="1"/>
</dbReference>
<evidence type="ECO:0000256" key="5">
    <source>
        <dbReference type="ARBA" id="ARBA00022989"/>
    </source>
</evidence>
<gene>
    <name evidence="9" type="ORF">D7147_05790</name>
</gene>
<dbReference type="PANTHER" id="PTHR23517:SF13">
    <property type="entry name" value="MAJOR FACILITATOR SUPERFAMILY MFS_1"/>
    <property type="match status" value="1"/>
</dbReference>
<dbReference type="InterPro" id="IPR020846">
    <property type="entry name" value="MFS_dom"/>
</dbReference>
<dbReference type="SUPFAM" id="SSF103473">
    <property type="entry name" value="MFS general substrate transporter"/>
    <property type="match status" value="1"/>
</dbReference>
<reference evidence="9 10" key="1">
    <citation type="submission" date="2018-09" db="EMBL/GenBank/DDBJ databases">
        <title>Micromonospora sp. nov. MS1-9, isolated from a root of Musa sp.</title>
        <authorList>
            <person name="Kuncharoen N."/>
            <person name="Kudo T."/>
            <person name="Ohkuma M."/>
            <person name="Yuki M."/>
            <person name="Tanasupawat S."/>
        </authorList>
    </citation>
    <scope>NUCLEOTIDE SEQUENCE [LARGE SCALE GENOMIC DNA]</scope>
    <source>
        <strain evidence="9 10">NGC1-4</strain>
    </source>
</reference>
<dbReference type="Gene3D" id="1.20.1250.20">
    <property type="entry name" value="MFS general substrate transporter like domains"/>
    <property type="match status" value="1"/>
</dbReference>
<evidence type="ECO:0000256" key="4">
    <source>
        <dbReference type="ARBA" id="ARBA00022692"/>
    </source>
</evidence>
<dbReference type="InterPro" id="IPR050171">
    <property type="entry name" value="MFS_Transporters"/>
</dbReference>
<comment type="subcellular location">
    <subcellularLocation>
        <location evidence="1">Cell membrane</location>
        <topology evidence="1">Multi-pass membrane protein</topology>
    </subcellularLocation>
</comment>
<feature type="transmembrane region" description="Helical" evidence="7">
    <location>
        <begin position="380"/>
        <end position="400"/>
    </location>
</feature>
<feature type="transmembrane region" description="Helical" evidence="7">
    <location>
        <begin position="149"/>
        <end position="173"/>
    </location>
</feature>
<evidence type="ECO:0000256" key="6">
    <source>
        <dbReference type="ARBA" id="ARBA00023136"/>
    </source>
</evidence>
<evidence type="ECO:0000259" key="8">
    <source>
        <dbReference type="PROSITE" id="PS50850"/>
    </source>
</evidence>
<feature type="transmembrane region" description="Helical" evidence="7">
    <location>
        <begin position="23"/>
        <end position="49"/>
    </location>
</feature>
<dbReference type="RefSeq" id="WP_120674368.1">
    <property type="nucleotide sequence ID" value="NZ_RAZS01000002.1"/>
</dbReference>
<evidence type="ECO:0000256" key="1">
    <source>
        <dbReference type="ARBA" id="ARBA00004651"/>
    </source>
</evidence>
<keyword evidence="4 7" id="KW-0812">Transmembrane</keyword>
<feature type="transmembrane region" description="Helical" evidence="7">
    <location>
        <begin position="295"/>
        <end position="316"/>
    </location>
</feature>
<feature type="transmembrane region" description="Helical" evidence="7">
    <location>
        <begin position="261"/>
        <end position="283"/>
    </location>
</feature>
<evidence type="ECO:0000256" key="3">
    <source>
        <dbReference type="ARBA" id="ARBA00022475"/>
    </source>
</evidence>
<protein>
    <submittedName>
        <fullName evidence="9">MFS transporter</fullName>
    </submittedName>
</protein>
<feature type="transmembrane region" description="Helical" evidence="7">
    <location>
        <begin position="90"/>
        <end position="109"/>
    </location>
</feature>
<keyword evidence="3" id="KW-1003">Cell membrane</keyword>
<evidence type="ECO:0000313" key="10">
    <source>
        <dbReference type="Proteomes" id="UP000271548"/>
    </source>
</evidence>
<keyword evidence="2" id="KW-0813">Transport</keyword>
<accession>A0ABX9RF07</accession>
<dbReference type="Pfam" id="PF07690">
    <property type="entry name" value="MFS_1"/>
    <property type="match status" value="1"/>
</dbReference>
<feature type="transmembrane region" description="Helical" evidence="7">
    <location>
        <begin position="349"/>
        <end position="368"/>
    </location>
</feature>
<evidence type="ECO:0000313" key="9">
    <source>
        <dbReference type="EMBL" id="RKN22210.1"/>
    </source>
</evidence>
<dbReference type="Proteomes" id="UP000271548">
    <property type="component" value="Unassembled WGS sequence"/>
</dbReference>
<evidence type="ECO:0000256" key="7">
    <source>
        <dbReference type="SAM" id="Phobius"/>
    </source>
</evidence>
<dbReference type="PANTHER" id="PTHR23517">
    <property type="entry name" value="RESISTANCE PROTEIN MDTM, PUTATIVE-RELATED-RELATED"/>
    <property type="match status" value="1"/>
</dbReference>
<feature type="transmembrane region" description="Helical" evidence="7">
    <location>
        <begin position="322"/>
        <end position="340"/>
    </location>
</feature>
<feature type="transmembrane region" description="Helical" evidence="7">
    <location>
        <begin position="55"/>
        <end position="78"/>
    </location>
</feature>